<dbReference type="PROSITE" id="PS50963">
    <property type="entry name" value="LINK_2"/>
    <property type="match status" value="1"/>
</dbReference>
<protein>
    <recommendedName>
        <fullName evidence="3">Link domain-containing protein</fullName>
    </recommendedName>
</protein>
<sequence>MVSDSSINQNQNLMDLLFSNSTISMLLCFLGSYIIAFLLFGAAFRSENSESMIHRTIDLLIFGIIMLYVLMEFYNVSQSNSSNSLQIMKTNAETVLTNPYTIIHYAVFLILFHALLFLFKIPVAGAGSPYFVSLFMGLAWIVLSISMIVWFFNKFLNISLFDSNFWNDLTKTQSTVKLDINGNIIINGNVASRGNVALKNDLKYDVYASRDEVFNVSNNLYTYEDAKAVCTAYGARLATYDEVEDAYNNGGEWCNYGWSQDQLALFPTQKLTWFKLQKNPAHKNDCGRPGVNGGYMENPYIRFGVNCYGKKPAATEKDKQEMDANKGINIPKTPEEIKLDKKVQFWKENADKLLNINSFNYNKWSEY</sequence>
<feature type="transmembrane region" description="Helical" evidence="2">
    <location>
        <begin position="23"/>
        <end position="44"/>
    </location>
</feature>
<keyword evidence="2" id="KW-1133">Transmembrane helix</keyword>
<dbReference type="EMBL" id="MN739538">
    <property type="protein sequence ID" value="QHT11841.1"/>
    <property type="molecule type" value="Genomic_DNA"/>
</dbReference>
<dbReference type="SUPFAM" id="SSF56436">
    <property type="entry name" value="C-type lectin-like"/>
    <property type="match status" value="1"/>
</dbReference>
<proteinExistence type="predicted"/>
<reference evidence="4" key="1">
    <citation type="journal article" date="2020" name="Nature">
        <title>Giant virus diversity and host interactions through global metagenomics.</title>
        <authorList>
            <person name="Schulz F."/>
            <person name="Roux S."/>
            <person name="Paez-Espino D."/>
            <person name="Jungbluth S."/>
            <person name="Walsh D.A."/>
            <person name="Denef V.J."/>
            <person name="McMahon K.D."/>
            <person name="Konstantinidis K.T."/>
            <person name="Eloe-Fadrosh E.A."/>
            <person name="Kyrpides N.C."/>
            <person name="Woyke T."/>
        </authorList>
    </citation>
    <scope>NUCLEOTIDE SEQUENCE</scope>
    <source>
        <strain evidence="4">GVMAG-M-3300023174-124</strain>
    </source>
</reference>
<feature type="domain" description="Link" evidence="3">
    <location>
        <begin position="205"/>
        <end position="309"/>
    </location>
</feature>
<dbReference type="AlphaFoldDB" id="A0A6C0D5M0"/>
<dbReference type="Gene3D" id="3.10.100.10">
    <property type="entry name" value="Mannose-Binding Protein A, subunit A"/>
    <property type="match status" value="1"/>
</dbReference>
<name>A0A6C0D5M0_9ZZZZ</name>
<evidence type="ECO:0000313" key="4">
    <source>
        <dbReference type="EMBL" id="QHT11841.1"/>
    </source>
</evidence>
<organism evidence="4">
    <name type="scientific">viral metagenome</name>
    <dbReference type="NCBI Taxonomy" id="1070528"/>
    <lineage>
        <taxon>unclassified sequences</taxon>
        <taxon>metagenomes</taxon>
        <taxon>organismal metagenomes</taxon>
    </lineage>
</organism>
<dbReference type="InterPro" id="IPR000538">
    <property type="entry name" value="Link_dom"/>
</dbReference>
<keyword evidence="2" id="KW-0812">Transmembrane</keyword>
<evidence type="ECO:0000256" key="2">
    <source>
        <dbReference type="SAM" id="Phobius"/>
    </source>
</evidence>
<feature type="transmembrane region" description="Helical" evidence="2">
    <location>
        <begin position="102"/>
        <end position="119"/>
    </location>
</feature>
<dbReference type="Pfam" id="PF00193">
    <property type="entry name" value="Xlink"/>
    <property type="match status" value="1"/>
</dbReference>
<dbReference type="InterPro" id="IPR016186">
    <property type="entry name" value="C-type_lectin-like/link_sf"/>
</dbReference>
<evidence type="ECO:0000259" key="3">
    <source>
        <dbReference type="PROSITE" id="PS50963"/>
    </source>
</evidence>
<dbReference type="SMART" id="SM00445">
    <property type="entry name" value="LINK"/>
    <property type="match status" value="1"/>
</dbReference>
<keyword evidence="1" id="KW-1015">Disulfide bond</keyword>
<accession>A0A6C0D5M0</accession>
<evidence type="ECO:0000256" key="1">
    <source>
        <dbReference type="ARBA" id="ARBA00023157"/>
    </source>
</evidence>
<keyword evidence="2" id="KW-0472">Membrane</keyword>
<dbReference type="GO" id="GO:0005540">
    <property type="term" value="F:hyaluronic acid binding"/>
    <property type="evidence" value="ECO:0007669"/>
    <property type="project" value="InterPro"/>
</dbReference>
<dbReference type="InterPro" id="IPR016187">
    <property type="entry name" value="CTDL_fold"/>
</dbReference>
<feature type="transmembrane region" description="Helical" evidence="2">
    <location>
        <begin position="56"/>
        <end position="74"/>
    </location>
</feature>
<dbReference type="GO" id="GO:0007155">
    <property type="term" value="P:cell adhesion"/>
    <property type="evidence" value="ECO:0007669"/>
    <property type="project" value="InterPro"/>
</dbReference>
<feature type="transmembrane region" description="Helical" evidence="2">
    <location>
        <begin position="131"/>
        <end position="152"/>
    </location>
</feature>